<keyword evidence="1" id="KW-1133">Transmembrane helix</keyword>
<keyword evidence="1" id="KW-0472">Membrane</keyword>
<gene>
    <name evidence="3" type="ORF">SAMN02745161_0511</name>
</gene>
<keyword evidence="1" id="KW-0812">Transmembrane</keyword>
<evidence type="ECO:0000313" key="3">
    <source>
        <dbReference type="EMBL" id="SIN74738.1"/>
    </source>
</evidence>
<dbReference type="AlphaFoldDB" id="A0A1N6DVB2"/>
<reference evidence="4" key="1">
    <citation type="submission" date="2016-11" db="EMBL/GenBank/DDBJ databases">
        <authorList>
            <person name="Varghese N."/>
            <person name="Submissions S."/>
        </authorList>
    </citation>
    <scope>NUCLEOTIDE SEQUENCE [LARGE SCALE GENOMIC DNA]</scope>
    <source>
        <strain evidence="4">DSM 17456</strain>
    </source>
</reference>
<feature type="transmembrane region" description="Helical" evidence="1">
    <location>
        <begin position="49"/>
        <end position="79"/>
    </location>
</feature>
<dbReference type="OrthoDB" id="5464942at2"/>
<keyword evidence="4" id="KW-1185">Reference proteome</keyword>
<dbReference type="STRING" id="1121457.SAMN02745161_0511"/>
<feature type="domain" description="DUF2062" evidence="2">
    <location>
        <begin position="47"/>
        <end position="176"/>
    </location>
</feature>
<dbReference type="PANTHER" id="PTHR35102:SF1">
    <property type="entry name" value="E3 UBIQUITIN-PROTEIN LIGASE"/>
    <property type="match status" value="1"/>
</dbReference>
<feature type="transmembrane region" description="Helical" evidence="1">
    <location>
        <begin position="147"/>
        <end position="169"/>
    </location>
</feature>
<evidence type="ECO:0000259" key="2">
    <source>
        <dbReference type="Pfam" id="PF09835"/>
    </source>
</evidence>
<dbReference type="Proteomes" id="UP000184694">
    <property type="component" value="Unassembled WGS sequence"/>
</dbReference>
<feature type="transmembrane region" description="Helical" evidence="1">
    <location>
        <begin position="85"/>
        <end position="105"/>
    </location>
</feature>
<protein>
    <submittedName>
        <fullName evidence="3">Uncharacterized conserved protein, DUF2062 family</fullName>
    </submittedName>
</protein>
<dbReference type="Pfam" id="PF09835">
    <property type="entry name" value="DUF2062"/>
    <property type="match status" value="1"/>
</dbReference>
<name>A0A1N6DVB2_9BACT</name>
<sequence length="180" mass="20287">MFFWLEKVHTNLMPTSTSQRASWPVRFWHRKVRKPVIQELTRGTSVPKVTLACILGLVSATWPQIGTNPIMALILSWIFRCNKAITSGISLVFTPFQYVLMIPFLRFGETLLGIPHFTTTVPEIITIVVTDPIGSFAVLGIPLLHAILGWIATWSVAAPVFYLPIRYLLTRQVKAKEPTT</sequence>
<evidence type="ECO:0000256" key="1">
    <source>
        <dbReference type="SAM" id="Phobius"/>
    </source>
</evidence>
<dbReference type="EMBL" id="FSRG01000003">
    <property type="protein sequence ID" value="SIN74738.1"/>
    <property type="molecule type" value="Genomic_DNA"/>
</dbReference>
<dbReference type="PANTHER" id="PTHR35102">
    <property type="entry name" value="E3 UBIQUITIN-PROTEIN LIGASE"/>
    <property type="match status" value="1"/>
</dbReference>
<organism evidence="3 4">
    <name type="scientific">Halodesulfovibrio marinisediminis DSM 17456</name>
    <dbReference type="NCBI Taxonomy" id="1121457"/>
    <lineage>
        <taxon>Bacteria</taxon>
        <taxon>Pseudomonadati</taxon>
        <taxon>Thermodesulfobacteriota</taxon>
        <taxon>Desulfovibrionia</taxon>
        <taxon>Desulfovibrionales</taxon>
        <taxon>Desulfovibrionaceae</taxon>
        <taxon>Halodesulfovibrio</taxon>
    </lineage>
</organism>
<proteinExistence type="predicted"/>
<dbReference type="InterPro" id="IPR018639">
    <property type="entry name" value="DUF2062"/>
</dbReference>
<evidence type="ECO:0000313" key="4">
    <source>
        <dbReference type="Proteomes" id="UP000184694"/>
    </source>
</evidence>
<accession>A0A1N6DVB2</accession>